<accession>A0ABN7AFD7</accession>
<dbReference type="InterPro" id="IPR036390">
    <property type="entry name" value="WH_DNA-bd_sf"/>
</dbReference>
<reference evidence="7 8" key="1">
    <citation type="submission" date="2023-09" db="EMBL/GenBank/DDBJ databases">
        <title>Nesidiocoris tenuis whole genome shotgun sequence.</title>
        <authorList>
            <person name="Shibata T."/>
            <person name="Shimoda M."/>
            <person name="Kobayashi T."/>
            <person name="Uehara T."/>
        </authorList>
    </citation>
    <scope>NUCLEOTIDE SEQUENCE [LARGE SCALE GENOMIC DNA]</scope>
    <source>
        <strain evidence="7 8">Japan</strain>
    </source>
</reference>
<evidence type="ECO:0000256" key="5">
    <source>
        <dbReference type="SAM" id="MobiDB-lite"/>
    </source>
</evidence>
<gene>
    <name evidence="7" type="ORF">NTJ_01807</name>
</gene>
<comment type="subcellular location">
    <subcellularLocation>
        <location evidence="1">Nucleus</location>
    </subcellularLocation>
</comment>
<evidence type="ECO:0000256" key="4">
    <source>
        <dbReference type="ARBA" id="ARBA00023242"/>
    </source>
</evidence>
<dbReference type="PANTHER" id="PTHR13989">
    <property type="entry name" value="REPLICATION PROTEIN A-RELATED"/>
    <property type="match status" value="1"/>
</dbReference>
<dbReference type="Gene3D" id="1.10.10.10">
    <property type="entry name" value="Winged helix-like DNA-binding domain superfamily/Winged helix DNA-binding domain"/>
    <property type="match status" value="1"/>
</dbReference>
<dbReference type="Proteomes" id="UP001307889">
    <property type="component" value="Chromosome 1"/>
</dbReference>
<evidence type="ECO:0000256" key="3">
    <source>
        <dbReference type="ARBA" id="ARBA00023125"/>
    </source>
</evidence>
<keyword evidence="8" id="KW-1185">Reference proteome</keyword>
<sequence>MWGNDDGGFGGGGFDNTSNMFNSPKGDGSSKPAGNKPRTIAPVAISQIQNCPEDGLKIKDIDVQVVRVVAIVKAIEVSTIKVSYTLEDASGSILAVSYVESEEESTVPVIENTYAVVIGSVRTQTDNKHIMIFSIYPVTDINEVFEHYLAVIHVGMKAEHMGMKMETSAMKQEMISSYGNGMQSSAMSQMEGIEPKYRKIYEIITKTTQESGMNIDEIYASLTVKVPIEQIRAGLEWLAGEGYIFTTIDEQHYKSTDSYV</sequence>
<dbReference type="InterPro" id="IPR012340">
    <property type="entry name" value="NA-bd_OB-fold"/>
</dbReference>
<feature type="region of interest" description="Disordered" evidence="5">
    <location>
        <begin position="1"/>
        <end position="37"/>
    </location>
</feature>
<protein>
    <submittedName>
        <fullName evidence="7">Replication protein</fullName>
    </submittedName>
</protein>
<dbReference type="SUPFAM" id="SSF50249">
    <property type="entry name" value="Nucleic acid-binding proteins"/>
    <property type="match status" value="1"/>
</dbReference>
<keyword evidence="3" id="KW-0238">DNA-binding</keyword>
<dbReference type="PANTHER" id="PTHR13989:SF16">
    <property type="entry name" value="REPLICATION PROTEIN A2"/>
    <property type="match status" value="1"/>
</dbReference>
<dbReference type="Gene3D" id="2.40.50.140">
    <property type="entry name" value="Nucleic acid-binding proteins"/>
    <property type="match status" value="1"/>
</dbReference>
<dbReference type="EMBL" id="AP028909">
    <property type="protein sequence ID" value="BES89002.1"/>
    <property type="molecule type" value="Genomic_DNA"/>
</dbReference>
<feature type="compositionally biased region" description="Gly residues" evidence="5">
    <location>
        <begin position="1"/>
        <end position="14"/>
    </location>
</feature>
<evidence type="ECO:0000256" key="1">
    <source>
        <dbReference type="ARBA" id="ARBA00004123"/>
    </source>
</evidence>
<evidence type="ECO:0000313" key="8">
    <source>
        <dbReference type="Proteomes" id="UP001307889"/>
    </source>
</evidence>
<keyword evidence="4" id="KW-0539">Nucleus</keyword>
<comment type="similarity">
    <text evidence="2">Belongs to the replication factor A protein 2 family.</text>
</comment>
<evidence type="ECO:0000313" key="7">
    <source>
        <dbReference type="EMBL" id="BES89002.1"/>
    </source>
</evidence>
<organism evidence="7 8">
    <name type="scientific">Nesidiocoris tenuis</name>
    <dbReference type="NCBI Taxonomy" id="355587"/>
    <lineage>
        <taxon>Eukaryota</taxon>
        <taxon>Metazoa</taxon>
        <taxon>Ecdysozoa</taxon>
        <taxon>Arthropoda</taxon>
        <taxon>Hexapoda</taxon>
        <taxon>Insecta</taxon>
        <taxon>Pterygota</taxon>
        <taxon>Neoptera</taxon>
        <taxon>Paraneoptera</taxon>
        <taxon>Hemiptera</taxon>
        <taxon>Heteroptera</taxon>
        <taxon>Panheteroptera</taxon>
        <taxon>Cimicomorpha</taxon>
        <taxon>Miridae</taxon>
        <taxon>Dicyphina</taxon>
        <taxon>Nesidiocoris</taxon>
    </lineage>
</organism>
<proteinExistence type="inferred from homology"/>
<dbReference type="InterPro" id="IPR014892">
    <property type="entry name" value="RPA_C"/>
</dbReference>
<feature type="domain" description="Replication protein A C-terminal" evidence="6">
    <location>
        <begin position="164"/>
        <end position="251"/>
    </location>
</feature>
<evidence type="ECO:0000256" key="2">
    <source>
        <dbReference type="ARBA" id="ARBA00007815"/>
    </source>
</evidence>
<dbReference type="InterPro" id="IPR036388">
    <property type="entry name" value="WH-like_DNA-bd_sf"/>
</dbReference>
<name>A0ABN7AFD7_9HEMI</name>
<dbReference type="InterPro" id="IPR040260">
    <property type="entry name" value="RFA2-like"/>
</dbReference>
<dbReference type="Pfam" id="PF08784">
    <property type="entry name" value="RPA_C"/>
    <property type="match status" value="1"/>
</dbReference>
<evidence type="ECO:0000259" key="6">
    <source>
        <dbReference type="Pfam" id="PF08784"/>
    </source>
</evidence>
<dbReference type="SUPFAM" id="SSF46785">
    <property type="entry name" value="Winged helix' DNA-binding domain"/>
    <property type="match status" value="1"/>
</dbReference>